<dbReference type="PRINTS" id="PR01035">
    <property type="entry name" value="TCRTETA"/>
</dbReference>
<dbReference type="SUPFAM" id="SSF103473">
    <property type="entry name" value="MFS general substrate transporter"/>
    <property type="match status" value="1"/>
</dbReference>
<dbReference type="Pfam" id="PF07690">
    <property type="entry name" value="MFS_1"/>
    <property type="match status" value="1"/>
</dbReference>
<feature type="transmembrane region" description="Helical" evidence="8">
    <location>
        <begin position="49"/>
        <end position="69"/>
    </location>
</feature>
<feature type="transmembrane region" description="Helical" evidence="8">
    <location>
        <begin position="169"/>
        <end position="188"/>
    </location>
</feature>
<dbReference type="InterPro" id="IPR020846">
    <property type="entry name" value="MFS_dom"/>
</dbReference>
<feature type="transmembrane region" description="Helical" evidence="8">
    <location>
        <begin position="346"/>
        <end position="366"/>
    </location>
</feature>
<feature type="region of interest" description="Disordered" evidence="7">
    <location>
        <begin position="397"/>
        <end position="416"/>
    </location>
</feature>
<feature type="transmembrane region" description="Helical" evidence="8">
    <location>
        <begin position="12"/>
        <end position="37"/>
    </location>
</feature>
<evidence type="ECO:0000256" key="2">
    <source>
        <dbReference type="ARBA" id="ARBA00022448"/>
    </source>
</evidence>
<keyword evidence="2" id="KW-0813">Transport</keyword>
<feature type="transmembrane region" description="Helical" evidence="8">
    <location>
        <begin position="252"/>
        <end position="270"/>
    </location>
</feature>
<gene>
    <name evidence="10" type="ORF">ACFPKY_16670</name>
</gene>
<keyword evidence="5 8" id="KW-1133">Transmembrane helix</keyword>
<keyword evidence="3" id="KW-1003">Cell membrane</keyword>
<proteinExistence type="predicted"/>
<feature type="transmembrane region" description="Helical" evidence="8">
    <location>
        <begin position="144"/>
        <end position="163"/>
    </location>
</feature>
<dbReference type="InterPro" id="IPR001958">
    <property type="entry name" value="Tet-R_TetA/multi-R_MdtG-like"/>
</dbReference>
<feature type="transmembrane region" description="Helical" evidence="8">
    <location>
        <begin position="306"/>
        <end position="325"/>
    </location>
</feature>
<dbReference type="PANTHER" id="PTHR42718:SF46">
    <property type="entry name" value="BLR6921 PROTEIN"/>
    <property type="match status" value="1"/>
</dbReference>
<keyword evidence="11" id="KW-1185">Reference proteome</keyword>
<dbReference type="PANTHER" id="PTHR42718">
    <property type="entry name" value="MAJOR FACILITATOR SUPERFAMILY MULTIDRUG TRANSPORTER MFSC"/>
    <property type="match status" value="1"/>
</dbReference>
<protein>
    <submittedName>
        <fullName evidence="10">MFS transporter</fullName>
    </submittedName>
</protein>
<dbReference type="EMBL" id="JBHSMD010000006">
    <property type="protein sequence ID" value="MFC5494749.1"/>
    <property type="molecule type" value="Genomic_DNA"/>
</dbReference>
<feature type="domain" description="Major facilitator superfamily (MFS) profile" evidence="9">
    <location>
        <begin position="15"/>
        <end position="397"/>
    </location>
</feature>
<accession>A0ABW0N4C6</accession>
<feature type="transmembrane region" description="Helical" evidence="8">
    <location>
        <begin position="216"/>
        <end position="240"/>
    </location>
</feature>
<evidence type="ECO:0000259" key="9">
    <source>
        <dbReference type="PROSITE" id="PS50850"/>
    </source>
</evidence>
<dbReference type="InterPro" id="IPR036259">
    <property type="entry name" value="MFS_trans_sf"/>
</dbReference>
<evidence type="ECO:0000256" key="4">
    <source>
        <dbReference type="ARBA" id="ARBA00022692"/>
    </source>
</evidence>
<keyword evidence="4 8" id="KW-0812">Transmembrane</keyword>
<feature type="transmembrane region" description="Helical" evidence="8">
    <location>
        <begin position="282"/>
        <end position="300"/>
    </location>
</feature>
<dbReference type="CDD" id="cd17321">
    <property type="entry name" value="MFS_MMR_MDR_like"/>
    <property type="match status" value="1"/>
</dbReference>
<name>A0ABW0N4C6_9ACTN</name>
<dbReference type="InterPro" id="IPR011701">
    <property type="entry name" value="MFS"/>
</dbReference>
<dbReference type="Proteomes" id="UP001595956">
    <property type="component" value="Unassembled WGS sequence"/>
</dbReference>
<feature type="transmembrane region" description="Helical" evidence="8">
    <location>
        <begin position="372"/>
        <end position="392"/>
    </location>
</feature>
<keyword evidence="6 8" id="KW-0472">Membrane</keyword>
<evidence type="ECO:0000256" key="1">
    <source>
        <dbReference type="ARBA" id="ARBA00004651"/>
    </source>
</evidence>
<comment type="caution">
    <text evidence="10">The sequence shown here is derived from an EMBL/GenBank/DDBJ whole genome shotgun (WGS) entry which is preliminary data.</text>
</comment>
<evidence type="ECO:0000256" key="6">
    <source>
        <dbReference type="ARBA" id="ARBA00023136"/>
    </source>
</evidence>
<evidence type="ECO:0000256" key="3">
    <source>
        <dbReference type="ARBA" id="ARBA00022475"/>
    </source>
</evidence>
<comment type="subcellular location">
    <subcellularLocation>
        <location evidence="1">Cell membrane</location>
        <topology evidence="1">Multi-pass membrane protein</topology>
    </subcellularLocation>
</comment>
<evidence type="ECO:0000313" key="10">
    <source>
        <dbReference type="EMBL" id="MFC5494749.1"/>
    </source>
</evidence>
<evidence type="ECO:0000256" key="5">
    <source>
        <dbReference type="ARBA" id="ARBA00022989"/>
    </source>
</evidence>
<evidence type="ECO:0000313" key="11">
    <source>
        <dbReference type="Proteomes" id="UP001595956"/>
    </source>
</evidence>
<evidence type="ECO:0000256" key="8">
    <source>
        <dbReference type="SAM" id="Phobius"/>
    </source>
</evidence>
<organism evidence="10 11">
    <name type="scientific">Nocardioides caricicola</name>
    <dbReference type="NCBI Taxonomy" id="634770"/>
    <lineage>
        <taxon>Bacteria</taxon>
        <taxon>Bacillati</taxon>
        <taxon>Actinomycetota</taxon>
        <taxon>Actinomycetes</taxon>
        <taxon>Propionibacteriales</taxon>
        <taxon>Nocardioidaceae</taxon>
        <taxon>Nocardioides</taxon>
    </lineage>
</organism>
<reference evidence="11" key="1">
    <citation type="journal article" date="2019" name="Int. J. Syst. Evol. Microbiol.">
        <title>The Global Catalogue of Microorganisms (GCM) 10K type strain sequencing project: providing services to taxonomists for standard genome sequencing and annotation.</title>
        <authorList>
            <consortium name="The Broad Institute Genomics Platform"/>
            <consortium name="The Broad Institute Genome Sequencing Center for Infectious Disease"/>
            <person name="Wu L."/>
            <person name="Ma J."/>
        </authorList>
    </citation>
    <scope>NUCLEOTIDE SEQUENCE [LARGE SCALE GENOMIC DNA]</scope>
    <source>
        <strain evidence="11">KACC 13778</strain>
    </source>
</reference>
<dbReference type="PROSITE" id="PS50850">
    <property type="entry name" value="MFS"/>
    <property type="match status" value="1"/>
</dbReference>
<dbReference type="Gene3D" id="1.20.1720.10">
    <property type="entry name" value="Multidrug resistance protein D"/>
    <property type="match status" value="1"/>
</dbReference>
<feature type="transmembrane region" description="Helical" evidence="8">
    <location>
        <begin position="114"/>
        <end position="132"/>
    </location>
</feature>
<feature type="transmembrane region" description="Helical" evidence="8">
    <location>
        <begin position="81"/>
        <end position="102"/>
    </location>
</feature>
<sequence length="416" mass="42284">MSSLTRTRPRSRTWALAALTATQLMVILDGTIVNVALPTIRADLGFSDAGLAWVVNAFFVAFALLLLPAGRLADLLGARRVFLAGLVVFTAASALCGLAPGAELLVAARFLQGVGGALASAVVLGMIAALYADDERGRTRAFGLLAFVGAAGASLGVIAGGVLVELVSWRWVFLVNVPIGLLVVPVALRHLDPARGTGALRTGLVPRALFRARRFVVANAVLFTMTVAGFSFQFLSALYLQDVMGLGPMATGLSYLPVTVAIALSSLVLSGRLAERFGAERVLVSGLVLFVGGLLLLSRTPAEGTFWLDVAPAFAVMGTGFGLAMPQVTSIAMGDAPLEHSGVASGFVTTTQQVGGVVGLAVVSIVADGSGLGAGLLVAAVVLAGGTTLAATRLRTGPGSGQVPAGPAAAPTLERC</sequence>
<evidence type="ECO:0000256" key="7">
    <source>
        <dbReference type="SAM" id="MobiDB-lite"/>
    </source>
</evidence>
<dbReference type="RefSeq" id="WP_345176241.1">
    <property type="nucleotide sequence ID" value="NZ_BAABFQ010000005.1"/>
</dbReference>